<evidence type="ECO:0000313" key="3">
    <source>
        <dbReference type="EMBL" id="RMH87566.1"/>
    </source>
</evidence>
<dbReference type="NCBIfam" id="TIGR02782">
    <property type="entry name" value="TrbB_P"/>
    <property type="match status" value="1"/>
</dbReference>
<evidence type="ECO:0000256" key="1">
    <source>
        <dbReference type="ARBA" id="ARBA00006611"/>
    </source>
</evidence>
<dbReference type="GO" id="GO:0016887">
    <property type="term" value="F:ATP hydrolysis activity"/>
    <property type="evidence" value="ECO:0007669"/>
    <property type="project" value="InterPro"/>
</dbReference>
<dbReference type="PANTHER" id="PTHR30486:SF6">
    <property type="entry name" value="TYPE IV PILUS RETRACTATION ATPASE PILT"/>
    <property type="match status" value="1"/>
</dbReference>
<dbReference type="Pfam" id="PF00437">
    <property type="entry name" value="T2SSE"/>
    <property type="match status" value="1"/>
</dbReference>
<dbReference type="GO" id="GO:0005524">
    <property type="term" value="F:ATP binding"/>
    <property type="evidence" value="ECO:0007669"/>
    <property type="project" value="InterPro"/>
</dbReference>
<dbReference type="InterPro" id="IPR001482">
    <property type="entry name" value="T2SS/T4SS_dom"/>
</dbReference>
<dbReference type="Gene3D" id="3.30.450.90">
    <property type="match status" value="1"/>
</dbReference>
<dbReference type="InterPro" id="IPR050921">
    <property type="entry name" value="T4SS_GSP_E_ATPase"/>
</dbReference>
<dbReference type="RefSeq" id="WP_122168818.1">
    <property type="nucleotide sequence ID" value="NZ_JAMOIB010000012.1"/>
</dbReference>
<accession>A0A3M2HCT7</accession>
<dbReference type="InterPro" id="IPR014149">
    <property type="entry name" value="Conjug-transfer_TrbB"/>
</dbReference>
<dbReference type="CDD" id="cd01130">
    <property type="entry name" value="VirB11-like_ATPase"/>
    <property type="match status" value="1"/>
</dbReference>
<dbReference type="EMBL" id="RFFM01000010">
    <property type="protein sequence ID" value="RMH87566.1"/>
    <property type="molecule type" value="Genomic_DNA"/>
</dbReference>
<name>A0A3M2HCT7_9GAMM</name>
<organism evidence="3 4">
    <name type="scientific">Stutzerimonas zhaodongensis</name>
    <dbReference type="NCBI Taxonomy" id="1176257"/>
    <lineage>
        <taxon>Bacteria</taxon>
        <taxon>Pseudomonadati</taxon>
        <taxon>Pseudomonadota</taxon>
        <taxon>Gammaproteobacteria</taxon>
        <taxon>Pseudomonadales</taxon>
        <taxon>Pseudomonadaceae</taxon>
        <taxon>Stutzerimonas</taxon>
    </lineage>
</organism>
<dbReference type="PANTHER" id="PTHR30486">
    <property type="entry name" value="TWITCHING MOTILITY PROTEIN PILT"/>
    <property type="match status" value="1"/>
</dbReference>
<protein>
    <submittedName>
        <fullName evidence="3">P-type conjugative transfer ATPase TrbB</fullName>
    </submittedName>
</protein>
<dbReference type="SUPFAM" id="SSF52540">
    <property type="entry name" value="P-loop containing nucleoside triphosphate hydrolases"/>
    <property type="match status" value="1"/>
</dbReference>
<dbReference type="GO" id="GO:0005737">
    <property type="term" value="C:cytoplasm"/>
    <property type="evidence" value="ECO:0007669"/>
    <property type="project" value="InterPro"/>
</dbReference>
<dbReference type="AlphaFoldDB" id="A0A3M2HCT7"/>
<reference evidence="3 4" key="1">
    <citation type="submission" date="2018-10" db="EMBL/GenBank/DDBJ databases">
        <title>Pseudomonas zhaodongensis NEAU-ST5-21(T) genome.</title>
        <authorList>
            <person name="Peng J."/>
            <person name="Liu Z.-P."/>
        </authorList>
    </citation>
    <scope>NUCLEOTIDE SEQUENCE [LARGE SCALE GENOMIC DNA]</scope>
    <source>
        <strain evidence="3 4">NEAU-ST5-21</strain>
    </source>
</reference>
<feature type="domain" description="Bacterial type II secretion system protein E" evidence="2">
    <location>
        <begin position="95"/>
        <end position="270"/>
    </location>
</feature>
<keyword evidence="4" id="KW-1185">Reference proteome</keyword>
<proteinExistence type="inferred from homology"/>
<dbReference type="InterPro" id="IPR027417">
    <property type="entry name" value="P-loop_NTPase"/>
</dbReference>
<evidence type="ECO:0000313" key="4">
    <source>
        <dbReference type="Proteomes" id="UP000269774"/>
    </source>
</evidence>
<evidence type="ECO:0000259" key="2">
    <source>
        <dbReference type="Pfam" id="PF00437"/>
    </source>
</evidence>
<dbReference type="Proteomes" id="UP000269774">
    <property type="component" value="Unassembled WGS sequence"/>
</dbReference>
<comment type="caution">
    <text evidence="3">The sequence shown here is derived from an EMBL/GenBank/DDBJ whole genome shotgun (WGS) entry which is preliminary data.</text>
</comment>
<sequence length="316" mass="33724">MLRTAMGPQIAAALDDPDVLEVMLNPDGQLWVDRLGAGRSPLGMLCASDGERIIRLVAAHVGGEVHRARPLVSAELPVSGERFEGVLPPASPAPVFSLRKRAAHVISLDQYASGGILSSQQADCLREAVQQRLNIVVAGPTSSGKTTLANALLAEVAKTDDRVLVLEDTVELQCTARDQVTLRSQPGIVDMADLMRSTLRLRPDRIVVGEVRGAEALDLIKAWGTGHPGGIATLHAGSSLGALLRIEQLILEVARTAPRALIADAVDLIVLLDGRGRERRVRELSRVLGYDGHGYRLEAANGVSTQIQATHQENPS</sequence>
<dbReference type="Gene3D" id="3.40.50.300">
    <property type="entry name" value="P-loop containing nucleotide triphosphate hydrolases"/>
    <property type="match status" value="1"/>
</dbReference>
<dbReference type="OrthoDB" id="9810761at2"/>
<comment type="similarity">
    <text evidence="1">Belongs to the GSP E family.</text>
</comment>
<gene>
    <name evidence="3" type="primary">trbB</name>
    <name evidence="3" type="ORF">EA797_20950</name>
</gene>